<dbReference type="InterPro" id="IPR036388">
    <property type="entry name" value="WH-like_DNA-bd_sf"/>
</dbReference>
<dbReference type="InterPro" id="IPR050950">
    <property type="entry name" value="HTH-type_LysR_regulators"/>
</dbReference>
<dbReference type="Gene3D" id="1.10.10.10">
    <property type="entry name" value="Winged helix-like DNA-binding domain superfamily/Winged helix DNA-binding domain"/>
    <property type="match status" value="1"/>
</dbReference>
<evidence type="ECO:0000256" key="2">
    <source>
        <dbReference type="ARBA" id="ARBA00023015"/>
    </source>
</evidence>
<dbReference type="Pfam" id="PF00126">
    <property type="entry name" value="HTH_1"/>
    <property type="match status" value="1"/>
</dbReference>
<evidence type="ECO:0000259" key="5">
    <source>
        <dbReference type="PROSITE" id="PS50931"/>
    </source>
</evidence>
<dbReference type="Gene3D" id="3.40.190.10">
    <property type="entry name" value="Periplasmic binding protein-like II"/>
    <property type="match status" value="2"/>
</dbReference>
<dbReference type="KEGG" id="plue:EWM63_12610"/>
<keyword evidence="7" id="KW-1185">Reference proteome</keyword>
<dbReference type="AlphaFoldDB" id="A0A4P6KYQ6"/>
<dbReference type="PRINTS" id="PR00039">
    <property type="entry name" value="HTHLYSR"/>
</dbReference>
<dbReference type="EMBL" id="CP035913">
    <property type="protein sequence ID" value="QBE63712.1"/>
    <property type="molecule type" value="Genomic_DNA"/>
</dbReference>
<evidence type="ECO:0000313" key="7">
    <source>
        <dbReference type="Proteomes" id="UP000290637"/>
    </source>
</evidence>
<dbReference type="GO" id="GO:0003700">
    <property type="term" value="F:DNA-binding transcription factor activity"/>
    <property type="evidence" value="ECO:0007669"/>
    <property type="project" value="InterPro"/>
</dbReference>
<keyword evidence="3" id="KW-0238">DNA-binding</keyword>
<keyword evidence="4" id="KW-0804">Transcription</keyword>
<keyword evidence="2" id="KW-0805">Transcription regulation</keyword>
<gene>
    <name evidence="6" type="ORF">EWM63_12610</name>
</gene>
<dbReference type="PANTHER" id="PTHR30419">
    <property type="entry name" value="HTH-TYPE TRANSCRIPTIONAL REGULATOR YBHD"/>
    <property type="match status" value="1"/>
</dbReference>
<sequence>MHDLHSDRFVRSHLKMRQLVLLVELGRHGSILHAAQAANLTQPAASKLLAELEHALNVQLFERLPRGVLPTWYGEVLIRRAGAALAEMDAAHQEVMELLAGLSGKVNVGAVLTPSASLLPDAIKLLKTRHARVRVSVTVDTSKLLTDKLRAGELDIVIGRVQDSHAAGELHFEPITDEPHSLIAGAGHPLASRTDLTPADLACEPWIVPPAGSVLRDRLTALFLSHGLEPPSDTVEAMALPVIVNLLAGSRMVCALPAELVRPYLDMGLITVLPYDLGLTMDLYGIVTRKQHRLSPGAEAMLATLREVAAQRYPRLGSMDEGV</sequence>
<proteinExistence type="inferred from homology"/>
<dbReference type="InterPro" id="IPR005119">
    <property type="entry name" value="LysR_subst-bd"/>
</dbReference>
<name>A0A4P6KYQ6_9BURK</name>
<dbReference type="OrthoDB" id="5914299at2"/>
<protein>
    <submittedName>
        <fullName evidence="6">LysR family transcriptional regulator</fullName>
    </submittedName>
</protein>
<dbReference type="SUPFAM" id="SSF53850">
    <property type="entry name" value="Periplasmic binding protein-like II"/>
    <property type="match status" value="1"/>
</dbReference>
<dbReference type="RefSeq" id="WP_130186833.1">
    <property type="nucleotide sequence ID" value="NZ_CP035913.1"/>
</dbReference>
<accession>A0A4P6KYQ6</accession>
<evidence type="ECO:0000256" key="3">
    <source>
        <dbReference type="ARBA" id="ARBA00023125"/>
    </source>
</evidence>
<comment type="similarity">
    <text evidence="1">Belongs to the LysR transcriptional regulatory family.</text>
</comment>
<dbReference type="Proteomes" id="UP000290637">
    <property type="component" value="Chromosome"/>
</dbReference>
<organism evidence="6 7">
    <name type="scientific">Pseudoduganella lutea</name>
    <dbReference type="NCBI Taxonomy" id="321985"/>
    <lineage>
        <taxon>Bacteria</taxon>
        <taxon>Pseudomonadati</taxon>
        <taxon>Pseudomonadota</taxon>
        <taxon>Betaproteobacteria</taxon>
        <taxon>Burkholderiales</taxon>
        <taxon>Oxalobacteraceae</taxon>
        <taxon>Telluria group</taxon>
        <taxon>Pseudoduganella</taxon>
    </lineage>
</organism>
<evidence type="ECO:0000256" key="1">
    <source>
        <dbReference type="ARBA" id="ARBA00009437"/>
    </source>
</evidence>
<reference evidence="6 7" key="1">
    <citation type="submission" date="2019-02" db="EMBL/GenBank/DDBJ databases">
        <title>Draft Genome Sequences of Six Type Strains of the Genus Massilia.</title>
        <authorList>
            <person name="Miess H."/>
            <person name="Frediansyhah A."/>
            <person name="Gross H."/>
        </authorList>
    </citation>
    <scope>NUCLEOTIDE SEQUENCE [LARGE SCALE GENOMIC DNA]</scope>
    <source>
        <strain evidence="6 7">DSM 17473</strain>
    </source>
</reference>
<dbReference type="Pfam" id="PF03466">
    <property type="entry name" value="LysR_substrate"/>
    <property type="match status" value="1"/>
</dbReference>
<evidence type="ECO:0000313" key="6">
    <source>
        <dbReference type="EMBL" id="QBE63712.1"/>
    </source>
</evidence>
<dbReference type="PROSITE" id="PS50931">
    <property type="entry name" value="HTH_LYSR"/>
    <property type="match status" value="1"/>
</dbReference>
<dbReference type="InterPro" id="IPR036390">
    <property type="entry name" value="WH_DNA-bd_sf"/>
</dbReference>
<evidence type="ECO:0000256" key="4">
    <source>
        <dbReference type="ARBA" id="ARBA00023163"/>
    </source>
</evidence>
<dbReference type="GO" id="GO:0003677">
    <property type="term" value="F:DNA binding"/>
    <property type="evidence" value="ECO:0007669"/>
    <property type="project" value="UniProtKB-KW"/>
</dbReference>
<feature type="domain" description="HTH lysR-type" evidence="5">
    <location>
        <begin position="14"/>
        <end position="71"/>
    </location>
</feature>
<dbReference type="GO" id="GO:0005829">
    <property type="term" value="C:cytosol"/>
    <property type="evidence" value="ECO:0007669"/>
    <property type="project" value="TreeGrafter"/>
</dbReference>
<dbReference type="SUPFAM" id="SSF46785">
    <property type="entry name" value="Winged helix' DNA-binding domain"/>
    <property type="match status" value="1"/>
</dbReference>
<dbReference type="PANTHER" id="PTHR30419:SF8">
    <property type="entry name" value="NITROGEN ASSIMILATION TRANSCRIPTIONAL ACTIVATOR-RELATED"/>
    <property type="match status" value="1"/>
</dbReference>
<dbReference type="InterPro" id="IPR000847">
    <property type="entry name" value="LysR_HTH_N"/>
</dbReference>